<evidence type="ECO:0000313" key="2">
    <source>
        <dbReference type="EMBL" id="GGY79318.1"/>
    </source>
</evidence>
<comment type="caution">
    <text evidence="2">The sequence shown here is derived from an EMBL/GenBank/DDBJ whole genome shotgun (WGS) entry which is preliminary data.</text>
</comment>
<keyword evidence="1" id="KW-1133">Transmembrane helix</keyword>
<evidence type="ECO:0000313" key="3">
    <source>
        <dbReference type="Proteomes" id="UP000619761"/>
    </source>
</evidence>
<proteinExistence type="predicted"/>
<evidence type="ECO:0000256" key="1">
    <source>
        <dbReference type="SAM" id="Phobius"/>
    </source>
</evidence>
<keyword evidence="3" id="KW-1185">Reference proteome</keyword>
<dbReference type="EMBL" id="BMYZ01000002">
    <property type="protein sequence ID" value="GGY79318.1"/>
    <property type="molecule type" value="Genomic_DNA"/>
</dbReference>
<gene>
    <name evidence="2" type="ORF">GCM10011613_25190</name>
</gene>
<organism evidence="2 3">
    <name type="scientific">Cellvibrio zantedeschiae</name>
    <dbReference type="NCBI Taxonomy" id="1237077"/>
    <lineage>
        <taxon>Bacteria</taxon>
        <taxon>Pseudomonadati</taxon>
        <taxon>Pseudomonadota</taxon>
        <taxon>Gammaproteobacteria</taxon>
        <taxon>Cellvibrionales</taxon>
        <taxon>Cellvibrionaceae</taxon>
        <taxon>Cellvibrio</taxon>
    </lineage>
</organism>
<keyword evidence="1" id="KW-0812">Transmembrane</keyword>
<feature type="transmembrane region" description="Helical" evidence="1">
    <location>
        <begin position="51"/>
        <end position="72"/>
    </location>
</feature>
<dbReference type="Proteomes" id="UP000619761">
    <property type="component" value="Unassembled WGS sequence"/>
</dbReference>
<protein>
    <submittedName>
        <fullName evidence="2">Uncharacterized protein</fullName>
    </submittedName>
</protein>
<sequence>MTGMHGHYCLDGQEPPVSVHFDLLGSHDHGDGEDGHKDFDSKPMEMTFLKLFSLDLPFLAAALLLLIIWPLVGGQNFTYFNTPSTWLTITGLRPPLRAPPAHSH</sequence>
<accession>A0ABQ3B5M1</accession>
<keyword evidence="1" id="KW-0472">Membrane</keyword>
<reference evidence="3" key="1">
    <citation type="journal article" date="2019" name="Int. J. Syst. Evol. Microbiol.">
        <title>The Global Catalogue of Microorganisms (GCM) 10K type strain sequencing project: providing services to taxonomists for standard genome sequencing and annotation.</title>
        <authorList>
            <consortium name="The Broad Institute Genomics Platform"/>
            <consortium name="The Broad Institute Genome Sequencing Center for Infectious Disease"/>
            <person name="Wu L."/>
            <person name="Ma J."/>
        </authorList>
    </citation>
    <scope>NUCLEOTIDE SEQUENCE [LARGE SCALE GENOMIC DNA]</scope>
    <source>
        <strain evidence="3">KCTC 32239</strain>
    </source>
</reference>
<name>A0ABQ3B5M1_9GAMM</name>